<dbReference type="EMBL" id="LAZR01021320">
    <property type="protein sequence ID" value="KKL85749.1"/>
    <property type="molecule type" value="Genomic_DNA"/>
</dbReference>
<protein>
    <submittedName>
        <fullName evidence="1">Uncharacterized protein</fullName>
    </submittedName>
</protein>
<accession>A0A0F9FHA2</accession>
<comment type="caution">
    <text evidence="1">The sequence shown here is derived from an EMBL/GenBank/DDBJ whole genome shotgun (WGS) entry which is preliminary data.</text>
</comment>
<reference evidence="1" key="1">
    <citation type="journal article" date="2015" name="Nature">
        <title>Complex archaea that bridge the gap between prokaryotes and eukaryotes.</title>
        <authorList>
            <person name="Spang A."/>
            <person name="Saw J.H."/>
            <person name="Jorgensen S.L."/>
            <person name="Zaremba-Niedzwiedzka K."/>
            <person name="Martijn J."/>
            <person name="Lind A.E."/>
            <person name="van Eijk R."/>
            <person name="Schleper C."/>
            <person name="Guy L."/>
            <person name="Ettema T.J."/>
        </authorList>
    </citation>
    <scope>NUCLEOTIDE SEQUENCE</scope>
</reference>
<name>A0A0F9FHA2_9ZZZZ</name>
<organism evidence="1">
    <name type="scientific">marine sediment metagenome</name>
    <dbReference type="NCBI Taxonomy" id="412755"/>
    <lineage>
        <taxon>unclassified sequences</taxon>
        <taxon>metagenomes</taxon>
        <taxon>ecological metagenomes</taxon>
    </lineage>
</organism>
<evidence type="ECO:0000313" key="1">
    <source>
        <dbReference type="EMBL" id="KKL85749.1"/>
    </source>
</evidence>
<sequence>GFRAAALNNALIDGGDNLDVNVAQWLAQAVTLSTGNKPDVNVDEISDDATAPQNLELQYDTTGLTGDTFPATQAQVGKIASGTAATNTTAASVTVTTGVEVNSVTDTVELNGTVHEVNPSGGNTEFYYEFNVGSNGVPVSVEWIGYANSINDSYAIYAYNWSGAAWEQVGTISGAVGSTIVAIIFDLTTGHVGTGANVGLVRWRPLSADGTGFNTDRILCSFATVFQSVGYDDGAIWYDDGVSNTDTEIFVDGVADNPVSTWAAVKTLVTSTGLHRVHIANGSTVTLDANSDNLTLLGEGWTLALGGQSVASAFVRGAVISGTATGSGYTLEFCELGAVTMAPGTHNFCRYTDVVTGFTFGSTGTFFINDPRSGVPGNTAPIFTWDASGTTKANFRGASCGIQFEAMAAGDVATVEGFGQIIEGTCAGGAVTIRGLFTLSGITNITLTDDARIDTFHIADEVLKRGVSNVQDAADTTSLAAVILGILESSISGTTWTIRKTGGTTFVTKTVTVDSGADPITGVT</sequence>
<feature type="non-terminal residue" evidence="1">
    <location>
        <position position="1"/>
    </location>
</feature>
<dbReference type="AlphaFoldDB" id="A0A0F9FHA2"/>
<gene>
    <name evidence="1" type="ORF">LCGC14_1951610</name>
</gene>
<proteinExistence type="predicted"/>